<dbReference type="SUPFAM" id="SSF81296">
    <property type="entry name" value="E set domains"/>
    <property type="match status" value="1"/>
</dbReference>
<dbReference type="Proteomes" id="UP000186559">
    <property type="component" value="Chromosome"/>
</dbReference>
<evidence type="ECO:0000313" key="6">
    <source>
        <dbReference type="EMBL" id="APX25162.1"/>
    </source>
</evidence>
<dbReference type="InterPro" id="IPR014756">
    <property type="entry name" value="Ig_E-set"/>
</dbReference>
<dbReference type="EMBL" id="CP014796">
    <property type="protein sequence ID" value="APX25162.1"/>
    <property type="molecule type" value="Genomic_DNA"/>
</dbReference>
<evidence type="ECO:0000259" key="5">
    <source>
        <dbReference type="Pfam" id="PF04349"/>
    </source>
</evidence>
<dbReference type="InterPro" id="IPR013783">
    <property type="entry name" value="Ig-like_fold"/>
</dbReference>
<dbReference type="GO" id="GO:0030246">
    <property type="term" value="F:carbohydrate binding"/>
    <property type="evidence" value="ECO:0007669"/>
    <property type="project" value="InterPro"/>
</dbReference>
<dbReference type="GO" id="GO:0030288">
    <property type="term" value="C:outer membrane-bounded periplasmic space"/>
    <property type="evidence" value="ECO:0007669"/>
    <property type="project" value="TreeGrafter"/>
</dbReference>
<dbReference type="SUPFAM" id="SSF74650">
    <property type="entry name" value="Galactose mutarotase-like"/>
    <property type="match status" value="1"/>
</dbReference>
<dbReference type="AlphaFoldDB" id="A0A1U7DAM3"/>
<dbReference type="InterPro" id="IPR014718">
    <property type="entry name" value="GH-type_carb-bd"/>
</dbReference>
<feature type="domain" description="Glucan biosynthesis periplasmic MdoG C-terminal" evidence="5">
    <location>
        <begin position="63"/>
        <end position="542"/>
    </location>
</feature>
<evidence type="ECO:0000256" key="2">
    <source>
        <dbReference type="ARBA" id="ARBA00005001"/>
    </source>
</evidence>
<dbReference type="InterPro" id="IPR011013">
    <property type="entry name" value="Gal_mutarotase_sf_dom"/>
</dbReference>
<dbReference type="Gene3D" id="2.60.40.10">
    <property type="entry name" value="Immunoglobulins"/>
    <property type="match status" value="1"/>
</dbReference>
<evidence type="ECO:0000256" key="3">
    <source>
        <dbReference type="ARBA" id="ARBA00009284"/>
    </source>
</evidence>
<dbReference type="Gene3D" id="2.70.98.10">
    <property type="match status" value="1"/>
</dbReference>
<evidence type="ECO:0000256" key="4">
    <source>
        <dbReference type="ARBA" id="ARBA00022764"/>
    </source>
</evidence>
<dbReference type="InterPro" id="IPR014438">
    <property type="entry name" value="Glucan_biosyn_MdoG/MdoD"/>
</dbReference>
<dbReference type="PIRSF" id="PIRSF006281">
    <property type="entry name" value="MdoG"/>
    <property type="match status" value="1"/>
</dbReference>
<reference evidence="6 7" key="1">
    <citation type="submission" date="2016-03" db="EMBL/GenBank/DDBJ databases">
        <title>Deep-sea bacteria in the southern Pacific.</title>
        <authorList>
            <person name="Tang K."/>
        </authorList>
    </citation>
    <scope>NUCLEOTIDE SEQUENCE [LARGE SCALE GENOMIC DNA]</scope>
    <source>
        <strain evidence="6 7">JLT2016</strain>
    </source>
</reference>
<dbReference type="Pfam" id="PF04349">
    <property type="entry name" value="MdoG"/>
    <property type="match status" value="1"/>
</dbReference>
<dbReference type="GO" id="GO:0051274">
    <property type="term" value="P:beta-glucan biosynthetic process"/>
    <property type="evidence" value="ECO:0007669"/>
    <property type="project" value="TreeGrafter"/>
</dbReference>
<accession>A0A1U7DAM3</accession>
<gene>
    <name evidence="6" type="ORF">Ga0080559_TMP4366</name>
</gene>
<sequence>MTSEKYFDFSARSRVGAIRSRGLTRRAALAGLGASMGGVMLPAAVRAQDEQGEQPQPEPGESFSFDMLTERMRAASKQEPGERDSIEGFLAELDYDQYQRVRFREDHARWRENEKSQFHLQPFHLGWLFKEPVVINELVDGRAIPMIFSTRDFDYSSLERDVPEDLVMPGIAGFRLQNQLNRADVYDELVAFLGASYFRALGRDNLYGISARGLAVNTGVAEGEEFPRFTEFWIERPADGAGSVTLYAALRSQSVTGAYRFVITPGANTTMEVTARLFLRNDVEQLGISPLTSMFLFDGSDPGNFHDYRAAVHDSSALVLNVGETTFYRQLKNPPRLASSYLGAHAPRSFGLVQRERDFSQYLDAQAHYERRPSLMVEPIGDWGKGTVRLLELPTDLETNDNVVAYWLPDAPAEAGDELEFAYRLHWGMSPPGDGSDTLAHIVRTRVGEGGVAGVDEDNEAQKFVIDFEGGLLRELSGTAEVEPEITVQNGEIEEQALSRISGTQTWRLVIDVLGQPESTVELRASLKGFGRTLTETWLYQWVRQ</sequence>
<name>A0A1U7DAM3_9RHOB</name>
<keyword evidence="7" id="KW-1185">Reference proteome</keyword>
<comment type="pathway">
    <text evidence="2">Glycan metabolism; osmoregulated periplasmic glucan (OPG) biosynthesis.</text>
</comment>
<dbReference type="OrthoDB" id="9777817at2"/>
<protein>
    <submittedName>
        <fullName evidence="6">Glucans biosynthesis protein</fullName>
    </submittedName>
</protein>
<comment type="subcellular location">
    <subcellularLocation>
        <location evidence="1">Periplasm</location>
    </subcellularLocation>
</comment>
<dbReference type="RefSeq" id="WP_076624811.1">
    <property type="nucleotide sequence ID" value="NZ_BMEW01000006.1"/>
</dbReference>
<dbReference type="KEGG" id="tpro:Ga0080559_TMP4366"/>
<dbReference type="PANTHER" id="PTHR30504">
    <property type="entry name" value="GLUCANS BIOSYNTHESIS PROTEIN"/>
    <property type="match status" value="1"/>
</dbReference>
<dbReference type="GO" id="GO:0003824">
    <property type="term" value="F:catalytic activity"/>
    <property type="evidence" value="ECO:0007669"/>
    <property type="project" value="InterPro"/>
</dbReference>
<evidence type="ECO:0000256" key="1">
    <source>
        <dbReference type="ARBA" id="ARBA00004418"/>
    </source>
</evidence>
<comment type="similarity">
    <text evidence="3">Belongs to the OpgD/OpgG family.</text>
</comment>
<proteinExistence type="inferred from homology"/>
<dbReference type="InterPro" id="IPR007444">
    <property type="entry name" value="Glucan_biosyn_MdoG_C"/>
</dbReference>
<keyword evidence="4" id="KW-0574">Periplasm</keyword>
<organism evidence="6 7">
    <name type="scientific">Salipiger profundus</name>
    <dbReference type="NCBI Taxonomy" id="1229727"/>
    <lineage>
        <taxon>Bacteria</taxon>
        <taxon>Pseudomonadati</taxon>
        <taxon>Pseudomonadota</taxon>
        <taxon>Alphaproteobacteria</taxon>
        <taxon>Rhodobacterales</taxon>
        <taxon>Roseobacteraceae</taxon>
        <taxon>Salipiger</taxon>
    </lineage>
</organism>
<dbReference type="STRING" id="1229727.Ga0080559_TMP4366"/>
<dbReference type="UniPathway" id="UPA00637"/>
<evidence type="ECO:0000313" key="7">
    <source>
        <dbReference type="Proteomes" id="UP000186559"/>
    </source>
</evidence>
<dbReference type="PANTHER" id="PTHR30504:SF2">
    <property type="entry name" value="GLUCANS BIOSYNTHESIS PROTEIN G"/>
    <property type="match status" value="1"/>
</dbReference>